<dbReference type="PANTHER" id="PTHR33264:SF6">
    <property type="entry name" value="OS01G0638800 PROTEIN"/>
    <property type="match status" value="1"/>
</dbReference>
<dbReference type="Gramene" id="Kaladp0031s0079.1.v1.1">
    <property type="protein sequence ID" value="Kaladp0031s0079.1.v1.1.CDS.1"/>
    <property type="gene ID" value="Kaladp0031s0079.v1.1"/>
</dbReference>
<dbReference type="Proteomes" id="UP000594263">
    <property type="component" value="Unplaced"/>
</dbReference>
<name>A0A7N0TBP0_KALFE</name>
<feature type="compositionally biased region" description="Basic residues" evidence="1">
    <location>
        <begin position="31"/>
        <end position="42"/>
    </location>
</feature>
<dbReference type="EnsemblPlants" id="Kaladp0031s0079.1.v1.1">
    <property type="protein sequence ID" value="Kaladp0031s0079.1.v1.1.CDS.1"/>
    <property type="gene ID" value="Kaladp0031s0079.v1.1"/>
</dbReference>
<feature type="compositionally biased region" description="Low complexity" evidence="1">
    <location>
        <begin position="43"/>
        <end position="54"/>
    </location>
</feature>
<feature type="compositionally biased region" description="Low complexity" evidence="1">
    <location>
        <begin position="17"/>
        <end position="28"/>
    </location>
</feature>
<protein>
    <submittedName>
        <fullName evidence="2">Uncharacterized protein</fullName>
    </submittedName>
</protein>
<evidence type="ECO:0000256" key="1">
    <source>
        <dbReference type="SAM" id="MobiDB-lite"/>
    </source>
</evidence>
<dbReference type="OMA" id="NHHRRFE"/>
<dbReference type="PANTHER" id="PTHR33264">
    <property type="entry name" value="EXPRESSED PROTEIN"/>
    <property type="match status" value="1"/>
</dbReference>
<proteinExistence type="predicted"/>
<evidence type="ECO:0000313" key="2">
    <source>
        <dbReference type="EnsemblPlants" id="Kaladp0031s0079.1.v1.1.CDS.1"/>
    </source>
</evidence>
<keyword evidence="3" id="KW-1185">Reference proteome</keyword>
<feature type="region of interest" description="Disordered" evidence="1">
    <location>
        <begin position="1"/>
        <end position="60"/>
    </location>
</feature>
<accession>A0A7N0TBP0</accession>
<dbReference type="AlphaFoldDB" id="A0A7N0TBP0"/>
<organism evidence="2 3">
    <name type="scientific">Kalanchoe fedtschenkoi</name>
    <name type="common">Lavender scallops</name>
    <name type="synonym">South American air plant</name>
    <dbReference type="NCBI Taxonomy" id="63787"/>
    <lineage>
        <taxon>Eukaryota</taxon>
        <taxon>Viridiplantae</taxon>
        <taxon>Streptophyta</taxon>
        <taxon>Embryophyta</taxon>
        <taxon>Tracheophyta</taxon>
        <taxon>Spermatophyta</taxon>
        <taxon>Magnoliopsida</taxon>
        <taxon>eudicotyledons</taxon>
        <taxon>Gunneridae</taxon>
        <taxon>Pentapetalae</taxon>
        <taxon>Saxifragales</taxon>
        <taxon>Crassulaceae</taxon>
        <taxon>Kalanchoe</taxon>
    </lineage>
</organism>
<sequence length="198" mass="21458">MDHMGASPELSRRLEASSSTCSSSSSSSITLRKKKKKPRAHKSNNNAKNSNSSNDDGKNEEEEDAIECSGRGCKSCTAGTIADCVAVCFCPCAVVHFLALALVKVPWSVGKRCLGVGRRRRQRRVEMRARMMAFNAENVSVGGDLGEMAVPGADEEEEEEEEDKSAEMVWMEMGQLGFGRVSFHGIMQSIGSGDSRDS</sequence>
<reference evidence="2" key="1">
    <citation type="submission" date="2021-01" db="UniProtKB">
        <authorList>
            <consortium name="EnsemblPlants"/>
        </authorList>
    </citation>
    <scope>IDENTIFICATION</scope>
</reference>
<evidence type="ECO:0000313" key="3">
    <source>
        <dbReference type="Proteomes" id="UP000594263"/>
    </source>
</evidence>